<evidence type="ECO:0000256" key="7">
    <source>
        <dbReference type="ARBA" id="ARBA00047820"/>
    </source>
</evidence>
<dbReference type="Gene3D" id="3.10.310.20">
    <property type="entry name" value="DHHA2 domain"/>
    <property type="match status" value="1"/>
</dbReference>
<protein>
    <recommendedName>
        <fullName evidence="2">inorganic diphosphatase</fullName>
        <ecNumber evidence="2">3.6.1.1</ecNumber>
    </recommendedName>
    <alternativeName>
        <fullName evidence="6">Pyrophosphate phospho-hydrolase</fullName>
    </alternativeName>
</protein>
<evidence type="ECO:0000256" key="8">
    <source>
        <dbReference type="PROSITE-ProRule" id="PRU00703"/>
    </source>
</evidence>
<dbReference type="GO" id="GO:0046872">
    <property type="term" value="F:metal ion binding"/>
    <property type="evidence" value="ECO:0007669"/>
    <property type="project" value="UniProtKB-KW"/>
</dbReference>
<dbReference type="GO" id="GO:0005737">
    <property type="term" value="C:cytoplasm"/>
    <property type="evidence" value="ECO:0007669"/>
    <property type="project" value="InterPro"/>
</dbReference>
<dbReference type="SMART" id="SM01131">
    <property type="entry name" value="DHHA2"/>
    <property type="match status" value="1"/>
</dbReference>
<dbReference type="PROSITE" id="PS51371">
    <property type="entry name" value="CBS"/>
    <property type="match status" value="2"/>
</dbReference>
<dbReference type="EC" id="3.6.1.1" evidence="2"/>
<evidence type="ECO:0000256" key="1">
    <source>
        <dbReference type="ARBA" id="ARBA00001936"/>
    </source>
</evidence>
<dbReference type="SUPFAM" id="SSF64182">
    <property type="entry name" value="DHH phosphoesterases"/>
    <property type="match status" value="1"/>
</dbReference>
<dbReference type="AlphaFoldDB" id="A0A099I820"/>
<keyword evidence="3" id="KW-0479">Metal-binding</keyword>
<dbReference type="InterPro" id="IPR038222">
    <property type="entry name" value="DHHA2_dom_sf"/>
</dbReference>
<dbReference type="EMBL" id="JQIF01000048">
    <property type="protein sequence ID" value="KGJ53048.1"/>
    <property type="molecule type" value="Genomic_DNA"/>
</dbReference>
<evidence type="ECO:0000256" key="4">
    <source>
        <dbReference type="ARBA" id="ARBA00022801"/>
    </source>
</evidence>
<proteinExistence type="predicted"/>
<dbReference type="RefSeq" id="WP_044905519.1">
    <property type="nucleotide sequence ID" value="NZ_JQIF01000048.1"/>
</dbReference>
<name>A0A099I820_CLOIN</name>
<keyword evidence="5" id="KW-0464">Manganese</keyword>
<evidence type="ECO:0000256" key="3">
    <source>
        <dbReference type="ARBA" id="ARBA00022723"/>
    </source>
</evidence>
<dbReference type="SUPFAM" id="SSF54631">
    <property type="entry name" value="CBS-domain pair"/>
    <property type="match status" value="1"/>
</dbReference>
<sequence>MKDVVHIIGHKNPDTDSIVSAIAYAQLKQKLGINAIACRLGELNPETDFVLKKFQVPEPVYIQNARVKLYDVPFDEPLLLKKDDTIKEAWDRMGMRSTSALFVVDEAQKLIGVVSLSDMTNILMSDKGEKPISLMKNTSCENIRKVLQGEFLYECDAYQTNGRIHILCSRNAEYSDISYRDSIVVVNDDLKLQKRALSDGAGCMILVDVDIISQGIIRMAKEANCTIIKTPLNMFQVARSMYRSPSVKLIMKRKIISFNNHAYIDDVYKQMSKSRFRSYPVVNNQGVVLGSISRYHLLNYQKKKFILVDHNELSQSIDDLKEAEILEVVDHHRIGDVETTTPIRFRNEIIGSTVSIIARMYKEAGLVPEVKTAAIMCCAIISDTMNFNSPTTTPIDKELARELAAIAGIELDAMAKEMFGAVATIKGRTMSEILYNDFKEYNIDGKRIAIGQINIADEQEIVNVQDEIRAYMEKINEINKFDLLMMCFTAADGSGSNLVFIGTLSYLVDEAFKEDIMDELYFVDGVISRKKQIIPTLSKCLESM</sequence>
<feature type="domain" description="CBS" evidence="9">
    <location>
        <begin position="251"/>
        <end position="308"/>
    </location>
</feature>
<dbReference type="Pfam" id="PF07085">
    <property type="entry name" value="DRTGG"/>
    <property type="match status" value="1"/>
</dbReference>
<comment type="cofactor">
    <cofactor evidence="1">
        <name>Mn(2+)</name>
        <dbReference type="ChEBI" id="CHEBI:29035"/>
    </cofactor>
</comment>
<dbReference type="Proteomes" id="UP000030008">
    <property type="component" value="Unassembled WGS sequence"/>
</dbReference>
<keyword evidence="4" id="KW-0378">Hydrolase</keyword>
<gene>
    <name evidence="10" type="ORF">CIAN88_11265</name>
</gene>
<dbReference type="PANTHER" id="PTHR12112:SF22">
    <property type="entry name" value="MANGANESE-DEPENDENT INORGANIC PYROPHOSPHATASE-RELATED"/>
    <property type="match status" value="1"/>
</dbReference>
<comment type="caution">
    <text evidence="10">The sequence shown here is derived from an EMBL/GenBank/DDBJ whole genome shotgun (WGS) entry which is preliminary data.</text>
</comment>
<feature type="domain" description="CBS" evidence="9">
    <location>
        <begin position="71"/>
        <end position="132"/>
    </location>
</feature>
<dbReference type="Pfam" id="PF02833">
    <property type="entry name" value="DHHA2"/>
    <property type="match status" value="1"/>
</dbReference>
<dbReference type="InterPro" id="IPR028979">
    <property type="entry name" value="Ser_kin/Pase_Hpr-like_N_sf"/>
</dbReference>
<dbReference type="Gene3D" id="3.90.1640.10">
    <property type="entry name" value="inorganic pyrophosphatase (n-terminal core)"/>
    <property type="match status" value="2"/>
</dbReference>
<dbReference type="NCBIfam" id="NF011443">
    <property type="entry name" value="PRK14869.1-5"/>
    <property type="match status" value="1"/>
</dbReference>
<dbReference type="InterPro" id="IPR046342">
    <property type="entry name" value="CBS_dom_sf"/>
</dbReference>
<dbReference type="InterPro" id="IPR038763">
    <property type="entry name" value="DHH_sf"/>
</dbReference>
<evidence type="ECO:0000259" key="9">
    <source>
        <dbReference type="PROSITE" id="PS51371"/>
    </source>
</evidence>
<evidence type="ECO:0000256" key="6">
    <source>
        <dbReference type="ARBA" id="ARBA00032535"/>
    </source>
</evidence>
<dbReference type="Gene3D" id="3.40.1390.20">
    <property type="entry name" value="HprK N-terminal domain-like"/>
    <property type="match status" value="1"/>
</dbReference>
<evidence type="ECO:0000313" key="10">
    <source>
        <dbReference type="EMBL" id="KGJ53048.1"/>
    </source>
</evidence>
<keyword evidence="8" id="KW-0129">CBS domain</keyword>
<comment type="catalytic activity">
    <reaction evidence="7">
        <text>diphosphate + H2O = 2 phosphate + H(+)</text>
        <dbReference type="Rhea" id="RHEA:24576"/>
        <dbReference type="ChEBI" id="CHEBI:15377"/>
        <dbReference type="ChEBI" id="CHEBI:15378"/>
        <dbReference type="ChEBI" id="CHEBI:33019"/>
        <dbReference type="ChEBI" id="CHEBI:43474"/>
        <dbReference type="EC" id="3.6.1.1"/>
    </reaction>
</comment>
<accession>A0A099I820</accession>
<evidence type="ECO:0000256" key="5">
    <source>
        <dbReference type="ARBA" id="ARBA00023211"/>
    </source>
</evidence>
<dbReference type="InterPro" id="IPR004097">
    <property type="entry name" value="DHHA2"/>
</dbReference>
<reference evidence="10 11" key="1">
    <citation type="submission" date="2014-08" db="EMBL/GenBank/DDBJ databases">
        <title>Clostridium innocuum, an unnegligible vancomycin-resistant pathogen causing extra-intestinal infections.</title>
        <authorList>
            <person name="Feng Y."/>
            <person name="Chiu C.-H."/>
        </authorList>
    </citation>
    <scope>NUCLEOTIDE SEQUENCE [LARGE SCALE GENOMIC DNA]</scope>
    <source>
        <strain evidence="10 11">AN88</strain>
    </source>
</reference>
<dbReference type="InterPro" id="IPR001667">
    <property type="entry name" value="DDH_dom"/>
</dbReference>
<evidence type="ECO:0000256" key="2">
    <source>
        <dbReference type="ARBA" id="ARBA00012146"/>
    </source>
</evidence>
<organism evidence="10 11">
    <name type="scientific">Clostridium innocuum</name>
    <dbReference type="NCBI Taxonomy" id="1522"/>
    <lineage>
        <taxon>Bacteria</taxon>
        <taxon>Bacillati</taxon>
        <taxon>Bacillota</taxon>
        <taxon>Clostridia</taxon>
        <taxon>Eubacteriales</taxon>
        <taxon>Clostridiaceae</taxon>
        <taxon>Clostridium</taxon>
    </lineage>
</organism>
<dbReference type="InterPro" id="IPR010766">
    <property type="entry name" value="DRTGG"/>
</dbReference>
<dbReference type="Pfam" id="PF01368">
    <property type="entry name" value="DHH"/>
    <property type="match status" value="1"/>
</dbReference>
<dbReference type="SUPFAM" id="SSF75138">
    <property type="entry name" value="HprK N-terminal domain-like"/>
    <property type="match status" value="1"/>
</dbReference>
<dbReference type="GO" id="GO:0004427">
    <property type="term" value="F:inorganic diphosphate phosphatase activity"/>
    <property type="evidence" value="ECO:0007669"/>
    <property type="project" value="UniProtKB-EC"/>
</dbReference>
<dbReference type="PANTHER" id="PTHR12112">
    <property type="entry name" value="BNIP - RELATED"/>
    <property type="match status" value="1"/>
</dbReference>
<evidence type="ECO:0000313" key="11">
    <source>
        <dbReference type="Proteomes" id="UP000030008"/>
    </source>
</evidence>
<dbReference type="SMART" id="SM00116">
    <property type="entry name" value="CBS"/>
    <property type="match status" value="2"/>
</dbReference>
<dbReference type="Pfam" id="PF00571">
    <property type="entry name" value="CBS"/>
    <property type="match status" value="2"/>
</dbReference>
<dbReference type="InterPro" id="IPR000644">
    <property type="entry name" value="CBS_dom"/>
</dbReference>